<keyword evidence="8" id="KW-1185">Reference proteome</keyword>
<accession>A0A7G7BI95</accession>
<sequence length="1086" mass="120801">MVMLSVVWGLGWVVTSIERTAYPRFKRLITAHELHLFFSPSRDELEWAADATDCDEHLLALLLMLKSYRRMGCFPALEDVPVMVVDFVRRAVELPEGTLPVYRAERTAKHHRGLVRKQAGVTYDQTKARGIVEQSIRREAAAKNRPADLINIALEKVVEAGLELPGFSTFDKLASKIRTEVNASICVGIHDRMSAAQRAGLMRLLEERDSDGTTLFNRLKKPAKGPTWSHFKNLTKRLEWLDELGDTDVWMNGVAAGKVTDFAGEADAADASELRDFVPVKRIALVAALTHKARMRVRDDLATMFCKRVATKIKKAKAELEEIRLAEREIVESLIGNYRTVLKHIDAGGPAQEALTKAAAMTAEARQALEGLDEEASVDEVATRLEGRVSPAVLALVKAQVVQAGGFGAVTRAVEGFGGFAKQYEQIEKVSAHHGNFWEVLLYGQIGRDRAVMFDLADNDKLKFTATSEDSRVLDALAHAQRHQAARGDYITAFNEEGKEVDISFATQNWRKAVVDKTRTGQFVRKHFEAMVFTALAEELRTGDVAVVGSEEYADWSEQLLAWEAVQETLGSYLVEVGLAEAGESAGFDATFFRRQLEDKLRGAAAAADAGYPENDGLVIDPETGIPSLKAFRADGQRPSAKRLEQEIKARMPERSLMGIVARTAYWVEWWRRFGPPSGNEPKLTDPLGRYVIVTFVKGTNMGPYEAARHIPGVSGHELSYVANKHFSIVLLNEAIADLVNAHARLDISQAWGDGTAVAADGTHMDTYLDNLLSETSVRYGKPGGIAYHHVSDTYIALFTHFIPCGVWEAVYIIEGLLKNTSEVQPTTVHADTQGQSFPVFALAHLLGFDLMPRIRNWKELTFYRPSKTTEYVHIDALFGEPGKHVIDWGLIESQFRHLMRVAVSVREGTISSSTLLKRLRSGSRKNATYAAFREVGRVIRTVQLLRYLSDAPLRRRVTAATNKVESFNRFSQWIGFGNRGVIADNDPIEQEKAMKFNALLTNAVIFHNALDIAEIVRQLLEEGWEIDPEDLAHISPYLTEHVNRFGEYSTHELGIQPAAYDPKLDVDFTPLREQDLPAAGLGQAA</sequence>
<dbReference type="AlphaFoldDB" id="A0A7G7BI95"/>
<keyword evidence="2" id="KW-0815">Transposition</keyword>
<dbReference type="InterPro" id="IPR025296">
    <property type="entry name" value="DUF4158"/>
</dbReference>
<dbReference type="InterPro" id="IPR002513">
    <property type="entry name" value="Tn3_Tnp_DDE_dom"/>
</dbReference>
<comment type="similarity">
    <text evidence="1">Belongs to the transposase 7 family.</text>
</comment>
<evidence type="ECO:0000259" key="6">
    <source>
        <dbReference type="Pfam" id="PF13700"/>
    </source>
</evidence>
<protein>
    <submittedName>
        <fullName evidence="7">Tn3 family transposase</fullName>
    </submittedName>
</protein>
<evidence type="ECO:0000313" key="7">
    <source>
        <dbReference type="EMBL" id="QNE75060.1"/>
    </source>
</evidence>
<evidence type="ECO:0000256" key="2">
    <source>
        <dbReference type="ARBA" id="ARBA00022578"/>
    </source>
</evidence>
<keyword evidence="4" id="KW-0233">DNA recombination</keyword>
<dbReference type="KEGG" id="sfiy:F0344_10955"/>
<dbReference type="InterPro" id="IPR047653">
    <property type="entry name" value="Tn3-like_transpos"/>
</dbReference>
<feature type="domain" description="Tn3 transposase DDE" evidence="5">
    <location>
        <begin position="661"/>
        <end position="1049"/>
    </location>
</feature>
<evidence type="ECO:0000256" key="4">
    <source>
        <dbReference type="ARBA" id="ARBA00023172"/>
    </source>
</evidence>
<dbReference type="Pfam" id="PF13700">
    <property type="entry name" value="DUF4158"/>
    <property type="match status" value="1"/>
</dbReference>
<dbReference type="GO" id="GO:0006313">
    <property type="term" value="P:DNA transposition"/>
    <property type="evidence" value="ECO:0007669"/>
    <property type="project" value="InterPro"/>
</dbReference>
<dbReference type="GO" id="GO:0004803">
    <property type="term" value="F:transposase activity"/>
    <property type="evidence" value="ECO:0007669"/>
    <property type="project" value="InterPro"/>
</dbReference>
<dbReference type="Pfam" id="PF01526">
    <property type="entry name" value="DDE_Tnp_Tn3"/>
    <property type="match status" value="1"/>
</dbReference>
<evidence type="ECO:0000259" key="5">
    <source>
        <dbReference type="Pfam" id="PF01526"/>
    </source>
</evidence>
<dbReference type="NCBIfam" id="NF033527">
    <property type="entry name" value="transpos_Tn3"/>
    <property type="match status" value="1"/>
</dbReference>
<dbReference type="EMBL" id="CP045702">
    <property type="protein sequence ID" value="QNE75060.1"/>
    <property type="molecule type" value="Genomic_DNA"/>
</dbReference>
<dbReference type="Proteomes" id="UP000515307">
    <property type="component" value="Chromosome"/>
</dbReference>
<gene>
    <name evidence="7" type="ORF">F0344_10955</name>
</gene>
<evidence type="ECO:0000313" key="8">
    <source>
        <dbReference type="Proteomes" id="UP000515307"/>
    </source>
</evidence>
<name>A0A7G7BI95_9ACTN</name>
<feature type="domain" description="DUF4158" evidence="6">
    <location>
        <begin position="15"/>
        <end position="176"/>
    </location>
</feature>
<proteinExistence type="inferred from homology"/>
<evidence type="ECO:0000256" key="3">
    <source>
        <dbReference type="ARBA" id="ARBA00023125"/>
    </source>
</evidence>
<evidence type="ECO:0000256" key="1">
    <source>
        <dbReference type="ARBA" id="ARBA00009402"/>
    </source>
</evidence>
<organism evidence="7 8">
    <name type="scientific">Streptomyces finlayi</name>
    <dbReference type="NCBI Taxonomy" id="67296"/>
    <lineage>
        <taxon>Bacteria</taxon>
        <taxon>Bacillati</taxon>
        <taxon>Actinomycetota</taxon>
        <taxon>Actinomycetes</taxon>
        <taxon>Kitasatosporales</taxon>
        <taxon>Streptomycetaceae</taxon>
        <taxon>Streptomyces</taxon>
    </lineage>
</organism>
<reference evidence="8" key="1">
    <citation type="submission" date="2019-10" db="EMBL/GenBank/DDBJ databases">
        <title>Antimicrobial potential of Antarctic Bacteria.</title>
        <authorList>
            <person name="Benaud N."/>
            <person name="Edwards R.J."/>
            <person name="Ferrari B.C."/>
        </authorList>
    </citation>
    <scope>NUCLEOTIDE SEQUENCE [LARGE SCALE GENOMIC DNA]</scope>
    <source>
        <strain evidence="8">NBSH44</strain>
    </source>
</reference>
<keyword evidence="3" id="KW-0238">DNA-binding</keyword>
<dbReference type="GO" id="GO:0003677">
    <property type="term" value="F:DNA binding"/>
    <property type="evidence" value="ECO:0007669"/>
    <property type="project" value="UniProtKB-KW"/>
</dbReference>